<dbReference type="Proteomes" id="UP001595704">
    <property type="component" value="Unassembled WGS sequence"/>
</dbReference>
<keyword evidence="2" id="KW-0732">Signal</keyword>
<keyword evidence="1" id="KW-1133">Transmembrane helix</keyword>
<keyword evidence="1" id="KW-0812">Transmembrane</keyword>
<feature type="transmembrane region" description="Helical" evidence="1">
    <location>
        <begin position="56"/>
        <end position="75"/>
    </location>
</feature>
<reference evidence="4" key="1">
    <citation type="journal article" date="2019" name="Int. J. Syst. Evol. Microbiol.">
        <title>The Global Catalogue of Microorganisms (GCM) 10K type strain sequencing project: providing services to taxonomists for standard genome sequencing and annotation.</title>
        <authorList>
            <consortium name="The Broad Institute Genomics Platform"/>
            <consortium name="The Broad Institute Genome Sequencing Center for Infectious Disease"/>
            <person name="Wu L."/>
            <person name="Ma J."/>
        </authorList>
    </citation>
    <scope>NUCLEOTIDE SEQUENCE [LARGE SCALE GENOMIC DNA]</scope>
    <source>
        <strain evidence="4">KCTC 42282</strain>
    </source>
</reference>
<evidence type="ECO:0000313" key="3">
    <source>
        <dbReference type="EMBL" id="MFC3637145.1"/>
    </source>
</evidence>
<feature type="transmembrane region" description="Helical" evidence="1">
    <location>
        <begin position="82"/>
        <end position="103"/>
    </location>
</feature>
<dbReference type="EMBL" id="JBHRYC010000027">
    <property type="protein sequence ID" value="MFC3637145.1"/>
    <property type="molecule type" value="Genomic_DNA"/>
</dbReference>
<evidence type="ECO:0000313" key="4">
    <source>
        <dbReference type="Proteomes" id="UP001595704"/>
    </source>
</evidence>
<protein>
    <recommendedName>
        <fullName evidence="5">TrbC/VIRB2 family protein</fullName>
    </recommendedName>
</protein>
<name>A0ABV7UFG0_9HYPH</name>
<keyword evidence="1" id="KW-0472">Membrane</keyword>
<comment type="caution">
    <text evidence="3">The sequence shown here is derived from an EMBL/GenBank/DDBJ whole genome shotgun (WGS) entry which is preliminary data.</text>
</comment>
<evidence type="ECO:0000256" key="2">
    <source>
        <dbReference type="SAM" id="SignalP"/>
    </source>
</evidence>
<feature type="chain" id="PRO_5046634289" description="TrbC/VIRB2 family protein" evidence="2">
    <location>
        <begin position="28"/>
        <end position="126"/>
    </location>
</feature>
<evidence type="ECO:0000256" key="1">
    <source>
        <dbReference type="SAM" id="Phobius"/>
    </source>
</evidence>
<dbReference type="RefSeq" id="WP_191321097.1">
    <property type="nucleotide sequence ID" value="NZ_BNCG01000041.1"/>
</dbReference>
<gene>
    <name evidence="3" type="ORF">ACFONL_07070</name>
</gene>
<sequence>MRTNALVAIALALLVVAFALHPDIALAQTTPSGGSGTGVFSTLQTKGTTTFSNVRIIMFIIGGFGFIGIAGMAFFGRFDWKWIFSTVGGLMMLAAAGGILYYATHTESGSTIGDSIGGMQEADTLR</sequence>
<organism evidence="3 4">
    <name type="scientific">Camelimonas fluminis</name>
    <dbReference type="NCBI Taxonomy" id="1576911"/>
    <lineage>
        <taxon>Bacteria</taxon>
        <taxon>Pseudomonadati</taxon>
        <taxon>Pseudomonadota</taxon>
        <taxon>Alphaproteobacteria</taxon>
        <taxon>Hyphomicrobiales</taxon>
        <taxon>Chelatococcaceae</taxon>
        <taxon>Camelimonas</taxon>
    </lineage>
</organism>
<feature type="signal peptide" evidence="2">
    <location>
        <begin position="1"/>
        <end position="27"/>
    </location>
</feature>
<accession>A0ABV7UFG0</accession>
<proteinExistence type="predicted"/>
<keyword evidence="4" id="KW-1185">Reference proteome</keyword>
<evidence type="ECO:0008006" key="5">
    <source>
        <dbReference type="Google" id="ProtNLM"/>
    </source>
</evidence>